<dbReference type="PRINTS" id="PR00032">
    <property type="entry name" value="HTHARAC"/>
</dbReference>
<dbReference type="OrthoDB" id="1096411at2"/>
<dbReference type="RefSeq" id="WP_012788976.1">
    <property type="nucleotide sequence ID" value="NC_013132.1"/>
</dbReference>
<dbReference type="PROSITE" id="PS01124">
    <property type="entry name" value="HTH_ARAC_FAMILY_2"/>
    <property type="match status" value="1"/>
</dbReference>
<evidence type="ECO:0000256" key="1">
    <source>
        <dbReference type="ARBA" id="ARBA00023015"/>
    </source>
</evidence>
<evidence type="ECO:0000313" key="5">
    <source>
        <dbReference type="EMBL" id="ACU58800.1"/>
    </source>
</evidence>
<dbReference type="AlphaFoldDB" id="A0A979G0V9"/>
<accession>A0A979G0V9</accession>
<sequence>MKGPKKHQTINNTFLQEDSIGLEIFTMEQLHEQHYALLSQPLRTNNYQVLIFFTAIAHHAIDFSPVTIRPYTTFFIAKGSVHTFDPNARYEGIVINFTEDFVCRDEHDLALLHQHPLFSGSGQIDLQDIATYKGLIETMTAELRKPKDEFSRMLLRNLLQNFLIFSGREYTATHAFNHVKGPDMQYVQRYTVLIEKHYKTMKTVAGYAALLRITEKRLNQATTSVTGKSPKQFIDDHVLVAAKRLLSFTIMTVKEIGFELGFSQTTHFIKYFTKHTGLSPASFRQQQSI</sequence>
<keyword evidence="1" id="KW-0805">Transcription regulation</keyword>
<reference evidence="6" key="1">
    <citation type="submission" date="2009-08" db="EMBL/GenBank/DDBJ databases">
        <title>The complete genome of Chitinophaga pinensis DSM 2588.</title>
        <authorList>
            <consortium name="US DOE Joint Genome Institute (JGI-PGF)"/>
            <person name="Lucas S."/>
            <person name="Copeland A."/>
            <person name="Lapidus A."/>
            <person name="Glavina del Rio T."/>
            <person name="Dalin E."/>
            <person name="Tice H."/>
            <person name="Bruce D."/>
            <person name="Goodwin L."/>
            <person name="Pitluck S."/>
            <person name="Kyrpides N."/>
            <person name="Mavromatis K."/>
            <person name="Ivanova N."/>
            <person name="Mikhailova N."/>
            <person name="Sims D."/>
            <person name="Meinche L."/>
            <person name="Brettin T."/>
            <person name="Detter J.C."/>
            <person name="Han C."/>
            <person name="Larimer F."/>
            <person name="Land M."/>
            <person name="Hauser L."/>
            <person name="Markowitz V."/>
            <person name="Cheng J.-F."/>
            <person name="Hugenholtz P."/>
            <person name="Woyke T."/>
            <person name="Wu D."/>
            <person name="Spring S."/>
            <person name="Klenk H.-P."/>
            <person name="Eisen J.A."/>
        </authorList>
    </citation>
    <scope>NUCLEOTIDE SEQUENCE [LARGE SCALE GENOMIC DNA]</scope>
    <source>
        <strain evidence="6">ATCC 43595 / DSM 2588 / LMG 13176 / NBRC 15968 / NCIMB 11800 / UQM 2034</strain>
    </source>
</reference>
<evidence type="ECO:0000256" key="3">
    <source>
        <dbReference type="ARBA" id="ARBA00023163"/>
    </source>
</evidence>
<dbReference type="SUPFAM" id="SSF46689">
    <property type="entry name" value="Homeodomain-like"/>
    <property type="match status" value="1"/>
</dbReference>
<dbReference type="PANTHER" id="PTHR43280">
    <property type="entry name" value="ARAC-FAMILY TRANSCRIPTIONAL REGULATOR"/>
    <property type="match status" value="1"/>
</dbReference>
<protein>
    <submittedName>
        <fullName evidence="5">Transcriptional regulator, AraC family</fullName>
    </submittedName>
</protein>
<dbReference type="SMART" id="SM00342">
    <property type="entry name" value="HTH_ARAC"/>
    <property type="match status" value="1"/>
</dbReference>
<evidence type="ECO:0000256" key="2">
    <source>
        <dbReference type="ARBA" id="ARBA00023125"/>
    </source>
</evidence>
<dbReference type="InterPro" id="IPR018060">
    <property type="entry name" value="HTH_AraC"/>
</dbReference>
<evidence type="ECO:0000313" key="6">
    <source>
        <dbReference type="Proteomes" id="UP000002215"/>
    </source>
</evidence>
<dbReference type="EMBL" id="CP001699">
    <property type="protein sequence ID" value="ACU58800.1"/>
    <property type="molecule type" value="Genomic_DNA"/>
</dbReference>
<gene>
    <name evidence="5" type="ordered locus">Cpin_1302</name>
</gene>
<dbReference type="KEGG" id="cpi:Cpin_1302"/>
<dbReference type="Gene3D" id="1.10.10.60">
    <property type="entry name" value="Homeodomain-like"/>
    <property type="match status" value="1"/>
</dbReference>
<dbReference type="PANTHER" id="PTHR43280:SF32">
    <property type="entry name" value="TRANSCRIPTIONAL REGULATORY PROTEIN"/>
    <property type="match status" value="1"/>
</dbReference>
<evidence type="ECO:0000259" key="4">
    <source>
        <dbReference type="PROSITE" id="PS01124"/>
    </source>
</evidence>
<dbReference type="InterPro" id="IPR020449">
    <property type="entry name" value="Tscrpt_reg_AraC-type_HTH"/>
</dbReference>
<dbReference type="GO" id="GO:0003700">
    <property type="term" value="F:DNA-binding transcription factor activity"/>
    <property type="evidence" value="ECO:0007669"/>
    <property type="project" value="InterPro"/>
</dbReference>
<organism evidence="5 6">
    <name type="scientific">Chitinophaga pinensis (strain ATCC 43595 / DSM 2588 / LMG 13176 / NBRC 15968 / NCIMB 11800 / UQM 2034)</name>
    <dbReference type="NCBI Taxonomy" id="485918"/>
    <lineage>
        <taxon>Bacteria</taxon>
        <taxon>Pseudomonadati</taxon>
        <taxon>Bacteroidota</taxon>
        <taxon>Chitinophagia</taxon>
        <taxon>Chitinophagales</taxon>
        <taxon>Chitinophagaceae</taxon>
        <taxon>Chitinophaga</taxon>
    </lineage>
</organism>
<name>A0A979G0V9_CHIPD</name>
<dbReference type="GO" id="GO:0043565">
    <property type="term" value="F:sequence-specific DNA binding"/>
    <property type="evidence" value="ECO:0007669"/>
    <property type="project" value="InterPro"/>
</dbReference>
<dbReference type="SUPFAM" id="SSF51215">
    <property type="entry name" value="Regulatory protein AraC"/>
    <property type="match status" value="1"/>
</dbReference>
<proteinExistence type="predicted"/>
<dbReference type="Pfam" id="PF12833">
    <property type="entry name" value="HTH_18"/>
    <property type="match status" value="1"/>
</dbReference>
<keyword evidence="3" id="KW-0804">Transcription</keyword>
<keyword evidence="2" id="KW-0238">DNA-binding</keyword>
<reference evidence="5 6" key="2">
    <citation type="journal article" date="2010" name="Stand. Genomic Sci.">
        <title>Complete genome sequence of Chitinophaga pinensis type strain (UQM 2034).</title>
        <authorList>
            <person name="Glavina Del Rio T."/>
            <person name="Abt B."/>
            <person name="Spring S."/>
            <person name="Lapidus A."/>
            <person name="Nolan M."/>
            <person name="Tice H."/>
            <person name="Copeland A."/>
            <person name="Cheng J.F."/>
            <person name="Chen F."/>
            <person name="Bruce D."/>
            <person name="Goodwin L."/>
            <person name="Pitluck S."/>
            <person name="Ivanova N."/>
            <person name="Mavromatis K."/>
            <person name="Mikhailova N."/>
            <person name="Pati A."/>
            <person name="Chen A."/>
            <person name="Palaniappan K."/>
            <person name="Land M."/>
            <person name="Hauser L."/>
            <person name="Chang Y.J."/>
            <person name="Jeffries C.D."/>
            <person name="Chain P."/>
            <person name="Saunders E."/>
            <person name="Detter J.C."/>
            <person name="Brettin T."/>
            <person name="Rohde M."/>
            <person name="Goker M."/>
            <person name="Bristow J."/>
            <person name="Eisen J.A."/>
            <person name="Markowitz V."/>
            <person name="Hugenholtz P."/>
            <person name="Kyrpides N.C."/>
            <person name="Klenk H.P."/>
            <person name="Lucas S."/>
        </authorList>
    </citation>
    <scope>NUCLEOTIDE SEQUENCE [LARGE SCALE GENOMIC DNA]</scope>
    <source>
        <strain evidence="6">ATCC 43595 / DSM 2588 / LMG 13176 / NBRC 15968 / NCIMB 11800 / UQM 2034</strain>
    </source>
</reference>
<feature type="domain" description="HTH araC/xylS-type" evidence="4">
    <location>
        <begin position="188"/>
        <end position="286"/>
    </location>
</feature>
<dbReference type="InterPro" id="IPR037923">
    <property type="entry name" value="HTH-like"/>
</dbReference>
<dbReference type="Proteomes" id="UP000002215">
    <property type="component" value="Chromosome"/>
</dbReference>
<dbReference type="InterPro" id="IPR009057">
    <property type="entry name" value="Homeodomain-like_sf"/>
</dbReference>